<evidence type="ECO:0000259" key="8">
    <source>
        <dbReference type="Pfam" id="PF02687"/>
    </source>
</evidence>
<dbReference type="AlphaFoldDB" id="A0A9W6V984"/>
<evidence type="ECO:0000256" key="5">
    <source>
        <dbReference type="ARBA" id="ARBA00023136"/>
    </source>
</evidence>
<reference evidence="9" key="1">
    <citation type="submission" date="2023-02" db="EMBL/GenBank/DDBJ databases">
        <title>Actinokineospora globicatena NBRC 15670.</title>
        <authorList>
            <person name="Ichikawa N."/>
            <person name="Sato H."/>
            <person name="Tonouchi N."/>
        </authorList>
    </citation>
    <scope>NUCLEOTIDE SEQUENCE</scope>
    <source>
        <strain evidence="9">NBRC 15670</strain>
    </source>
</reference>
<proteinExistence type="inferred from homology"/>
<dbReference type="InterPro" id="IPR003838">
    <property type="entry name" value="ABC3_permease_C"/>
</dbReference>
<dbReference type="RefSeq" id="WP_285610510.1">
    <property type="nucleotide sequence ID" value="NZ_BSSD01000003.1"/>
</dbReference>
<gene>
    <name evidence="9" type="ORF">Aglo03_25300</name>
</gene>
<comment type="similarity">
    <text evidence="6">Belongs to the ABC-4 integral membrane protein family.</text>
</comment>
<dbReference type="GO" id="GO:0022857">
    <property type="term" value="F:transmembrane transporter activity"/>
    <property type="evidence" value="ECO:0007669"/>
    <property type="project" value="TreeGrafter"/>
</dbReference>
<name>A0A9W6V984_9PSEU</name>
<evidence type="ECO:0000256" key="1">
    <source>
        <dbReference type="ARBA" id="ARBA00004651"/>
    </source>
</evidence>
<dbReference type="Pfam" id="PF02687">
    <property type="entry name" value="FtsX"/>
    <property type="match status" value="2"/>
</dbReference>
<dbReference type="PANTHER" id="PTHR30572">
    <property type="entry name" value="MEMBRANE COMPONENT OF TRANSPORTER-RELATED"/>
    <property type="match status" value="1"/>
</dbReference>
<dbReference type="GO" id="GO:0005886">
    <property type="term" value="C:plasma membrane"/>
    <property type="evidence" value="ECO:0007669"/>
    <property type="project" value="UniProtKB-SubCell"/>
</dbReference>
<dbReference type="InterPro" id="IPR050250">
    <property type="entry name" value="Macrolide_Exporter_MacB"/>
</dbReference>
<evidence type="ECO:0000256" key="3">
    <source>
        <dbReference type="ARBA" id="ARBA00022692"/>
    </source>
</evidence>
<evidence type="ECO:0000256" key="2">
    <source>
        <dbReference type="ARBA" id="ARBA00022475"/>
    </source>
</evidence>
<evidence type="ECO:0000256" key="4">
    <source>
        <dbReference type="ARBA" id="ARBA00022989"/>
    </source>
</evidence>
<feature type="domain" description="ABC3 transporter permease C-terminal" evidence="8">
    <location>
        <begin position="250"/>
        <end position="367"/>
    </location>
</feature>
<comment type="subcellular location">
    <subcellularLocation>
        <location evidence="1">Cell membrane</location>
        <topology evidence="1">Multi-pass membrane protein</topology>
    </subcellularLocation>
</comment>
<accession>A0A9W6V984</accession>
<feature type="transmembrane region" description="Helical" evidence="7">
    <location>
        <begin position="244"/>
        <end position="269"/>
    </location>
</feature>
<feature type="transmembrane region" description="Helical" evidence="7">
    <location>
        <begin position="765"/>
        <end position="787"/>
    </location>
</feature>
<evidence type="ECO:0000313" key="9">
    <source>
        <dbReference type="EMBL" id="GLW91714.1"/>
    </source>
</evidence>
<sequence length="797" mass="81874">MLSIASIKSRWTSFIGTFVAVFLGVAILSMTGLVLLSAHPTVPERYSGTPVFAQSPTVDQQDSMFTDGKPWSAAKAGDLVLAFEQIPGVARAIPDRTFYAQPVLGGAPVTDVDQGHPWSAAELAPYRLASGSPPHQADDVVVPETLGVSAGTSLTMLTAAGPAQYRVVGTVDGPGIYLSDSEAARMSPGVRAIGLRLDPGADQDAVQAGARTALGADGQVLAGAARAELEPMADQRVRWIGDQVLTGLGSLSAFVSIFVVASTFAFVVAQRRRELGLLRAIGATPRQVRRVLFGEALAIAVVAGLLGSVLGAVLAPVLGDLLISAGLEPRTFVVETQLLALAGAFVVGLLVAMAGVWAAGRRAARIRPLEALREATVDSTPMTKGRWWAGGVCSGIGLLLVGLTVLGDPEDMTTNSLYAAMALIVGSTLLAPVVIPPVVRLLTAPLASSAVGMIVRGSALTAVRRTASTAAPVLLTVGLAVLISGMVETSMGGYAAARELATRAVAIVIPNGTPGLSDQAATAAPGAALLPTELYTDDRRHFPATGIDPAAFAQANTKLDNALDGLVGPDTAAITASAASQLGVRAGDTTRLTFEDGLQVTLRVVAVLPNSAAPTPILLPRKTVRDHAPTALTTAVHVLGSPPTTAPLGAQALDRAAYAASADADEDRLVRIFVALLVIVALGYTALSIANTLLMATASRITDFTTLRRAGATRRQVTLTAAAESALSVTIGATLGFLIALLALYANATGLSHHLGAPLSLSIPWQVPLTAITLSLALALTATTLPIHLSLRHRPLT</sequence>
<feature type="transmembrane region" description="Helical" evidence="7">
    <location>
        <begin position="418"/>
        <end position="442"/>
    </location>
</feature>
<feature type="transmembrane region" description="Helical" evidence="7">
    <location>
        <begin position="338"/>
        <end position="359"/>
    </location>
</feature>
<protein>
    <submittedName>
        <fullName evidence="9">ABC transporter permease</fullName>
    </submittedName>
</protein>
<feature type="transmembrane region" description="Helical" evidence="7">
    <location>
        <begin position="717"/>
        <end position="745"/>
    </location>
</feature>
<evidence type="ECO:0000256" key="6">
    <source>
        <dbReference type="ARBA" id="ARBA00038076"/>
    </source>
</evidence>
<dbReference type="EMBL" id="BSSD01000003">
    <property type="protein sequence ID" value="GLW91714.1"/>
    <property type="molecule type" value="Genomic_DNA"/>
</dbReference>
<keyword evidence="5 7" id="KW-0472">Membrane</keyword>
<evidence type="ECO:0000256" key="7">
    <source>
        <dbReference type="SAM" id="Phobius"/>
    </source>
</evidence>
<comment type="caution">
    <text evidence="9">The sequence shown here is derived from an EMBL/GenBank/DDBJ whole genome shotgun (WGS) entry which is preliminary data.</text>
</comment>
<keyword evidence="2" id="KW-1003">Cell membrane</keyword>
<feature type="transmembrane region" description="Helical" evidence="7">
    <location>
        <begin position="12"/>
        <end position="36"/>
    </location>
</feature>
<keyword evidence="4 7" id="KW-1133">Transmembrane helix</keyword>
<feature type="transmembrane region" description="Helical" evidence="7">
    <location>
        <begin position="296"/>
        <end position="318"/>
    </location>
</feature>
<dbReference type="PANTHER" id="PTHR30572:SF4">
    <property type="entry name" value="ABC TRANSPORTER PERMEASE YTRF"/>
    <property type="match status" value="1"/>
</dbReference>
<dbReference type="Proteomes" id="UP001165042">
    <property type="component" value="Unassembled WGS sequence"/>
</dbReference>
<keyword evidence="10" id="KW-1185">Reference proteome</keyword>
<evidence type="ECO:0000313" key="10">
    <source>
        <dbReference type="Proteomes" id="UP001165042"/>
    </source>
</evidence>
<keyword evidence="3 7" id="KW-0812">Transmembrane</keyword>
<organism evidence="9 10">
    <name type="scientific">Actinokineospora globicatena</name>
    <dbReference type="NCBI Taxonomy" id="103729"/>
    <lineage>
        <taxon>Bacteria</taxon>
        <taxon>Bacillati</taxon>
        <taxon>Actinomycetota</taxon>
        <taxon>Actinomycetes</taxon>
        <taxon>Pseudonocardiales</taxon>
        <taxon>Pseudonocardiaceae</taxon>
        <taxon>Actinokineospora</taxon>
    </lineage>
</organism>
<feature type="transmembrane region" description="Helical" evidence="7">
    <location>
        <begin position="672"/>
        <end position="696"/>
    </location>
</feature>
<feature type="transmembrane region" description="Helical" evidence="7">
    <location>
        <begin position="387"/>
        <end position="406"/>
    </location>
</feature>
<feature type="domain" description="ABC3 transporter permease C-terminal" evidence="8">
    <location>
        <begin position="676"/>
        <end position="792"/>
    </location>
</feature>